<dbReference type="EMBL" id="VWSF01000008">
    <property type="protein sequence ID" value="KAA5545762.1"/>
    <property type="molecule type" value="Genomic_DNA"/>
</dbReference>
<comment type="caution">
    <text evidence="2">The sequence shown here is derived from an EMBL/GenBank/DDBJ whole genome shotgun (WGS) entry which is preliminary data.</text>
</comment>
<keyword evidence="3" id="KW-1185">Reference proteome</keyword>
<evidence type="ECO:0000256" key="1">
    <source>
        <dbReference type="SAM" id="Phobius"/>
    </source>
</evidence>
<name>A0A5M6DHL6_9BACT</name>
<proteinExistence type="predicted"/>
<evidence type="ECO:0000313" key="3">
    <source>
        <dbReference type="Proteomes" id="UP000323426"/>
    </source>
</evidence>
<dbReference type="Proteomes" id="UP000323426">
    <property type="component" value="Unassembled WGS sequence"/>
</dbReference>
<keyword evidence="1" id="KW-0812">Transmembrane</keyword>
<protein>
    <submittedName>
        <fullName evidence="2">Uncharacterized protein</fullName>
    </submittedName>
</protein>
<dbReference type="AlphaFoldDB" id="A0A5M6DHL6"/>
<evidence type="ECO:0000313" key="2">
    <source>
        <dbReference type="EMBL" id="KAA5545762.1"/>
    </source>
</evidence>
<accession>A0A5M6DHL6</accession>
<gene>
    <name evidence="2" type="ORF">F0145_12585</name>
</gene>
<reference evidence="2 3" key="1">
    <citation type="submission" date="2019-09" db="EMBL/GenBank/DDBJ databases">
        <title>Genome sequence and assembly of Adhaeribacter sp.</title>
        <authorList>
            <person name="Chhetri G."/>
        </authorList>
    </citation>
    <scope>NUCLEOTIDE SEQUENCE [LARGE SCALE GENOMIC DNA]</scope>
    <source>
        <strain evidence="2 3">DK36</strain>
    </source>
</reference>
<organism evidence="2 3">
    <name type="scientific">Adhaeribacter rhizoryzae</name>
    <dbReference type="NCBI Taxonomy" id="2607907"/>
    <lineage>
        <taxon>Bacteria</taxon>
        <taxon>Pseudomonadati</taxon>
        <taxon>Bacteroidota</taxon>
        <taxon>Cytophagia</taxon>
        <taxon>Cytophagales</taxon>
        <taxon>Hymenobacteraceae</taxon>
        <taxon>Adhaeribacter</taxon>
    </lineage>
</organism>
<sequence>MIDGLAFICWGLLCLYTAFFTKNKYAFMWFFPSHGFKFKNPEKGNKVLNVIGGILFIGIGLMLIGQARNT</sequence>
<keyword evidence="1" id="KW-1133">Transmembrane helix</keyword>
<dbReference type="RefSeq" id="WP_150088764.1">
    <property type="nucleotide sequence ID" value="NZ_VWSF01000008.1"/>
</dbReference>
<keyword evidence="1" id="KW-0472">Membrane</keyword>
<feature type="transmembrane region" description="Helical" evidence="1">
    <location>
        <begin position="44"/>
        <end position="64"/>
    </location>
</feature>